<dbReference type="AlphaFoldDB" id="A0A0E9QJ15"/>
<reference evidence="1" key="2">
    <citation type="journal article" date="2015" name="Fish Shellfish Immunol.">
        <title>Early steps in the European eel (Anguilla anguilla)-Vibrio vulnificus interaction in the gills: Role of the RtxA13 toxin.</title>
        <authorList>
            <person name="Callol A."/>
            <person name="Pajuelo D."/>
            <person name="Ebbesson L."/>
            <person name="Teles M."/>
            <person name="MacKenzie S."/>
            <person name="Amaro C."/>
        </authorList>
    </citation>
    <scope>NUCLEOTIDE SEQUENCE</scope>
</reference>
<accession>A0A0E9QJ15</accession>
<sequence length="49" mass="5914">MMAYRSIHLIRPPKESFVYCTERESQQGIMKRECYSYKVILLDQSLRKS</sequence>
<dbReference type="EMBL" id="GBXM01091823">
    <property type="protein sequence ID" value="JAH16754.1"/>
    <property type="molecule type" value="Transcribed_RNA"/>
</dbReference>
<proteinExistence type="predicted"/>
<evidence type="ECO:0000313" key="1">
    <source>
        <dbReference type="EMBL" id="JAH16754.1"/>
    </source>
</evidence>
<name>A0A0E9QJ15_ANGAN</name>
<organism evidence="1">
    <name type="scientific">Anguilla anguilla</name>
    <name type="common">European freshwater eel</name>
    <name type="synonym">Muraena anguilla</name>
    <dbReference type="NCBI Taxonomy" id="7936"/>
    <lineage>
        <taxon>Eukaryota</taxon>
        <taxon>Metazoa</taxon>
        <taxon>Chordata</taxon>
        <taxon>Craniata</taxon>
        <taxon>Vertebrata</taxon>
        <taxon>Euteleostomi</taxon>
        <taxon>Actinopterygii</taxon>
        <taxon>Neopterygii</taxon>
        <taxon>Teleostei</taxon>
        <taxon>Anguilliformes</taxon>
        <taxon>Anguillidae</taxon>
        <taxon>Anguilla</taxon>
    </lineage>
</organism>
<reference evidence="1" key="1">
    <citation type="submission" date="2014-11" db="EMBL/GenBank/DDBJ databases">
        <authorList>
            <person name="Amaro Gonzalez C."/>
        </authorList>
    </citation>
    <scope>NUCLEOTIDE SEQUENCE</scope>
</reference>
<protein>
    <submittedName>
        <fullName evidence="1">Uncharacterized protein</fullName>
    </submittedName>
</protein>